<name>I4H1J5_MICAE</name>
<accession>I4H1J5</accession>
<protein>
    <submittedName>
        <fullName evidence="1">Uncharacterized protein</fullName>
    </submittedName>
</protein>
<evidence type="ECO:0000313" key="1">
    <source>
        <dbReference type="EMBL" id="CCI15919.1"/>
    </source>
</evidence>
<organism evidence="1 2">
    <name type="scientific">Microcystis aeruginosa PCC 9806</name>
    <dbReference type="NCBI Taxonomy" id="1160282"/>
    <lineage>
        <taxon>Bacteria</taxon>
        <taxon>Bacillati</taxon>
        <taxon>Cyanobacteriota</taxon>
        <taxon>Cyanophyceae</taxon>
        <taxon>Oscillatoriophycideae</taxon>
        <taxon>Chroococcales</taxon>
        <taxon>Microcystaceae</taxon>
        <taxon>Microcystis</taxon>
    </lineage>
</organism>
<reference evidence="1 2" key="1">
    <citation type="submission" date="2012-04" db="EMBL/GenBank/DDBJ databases">
        <authorList>
            <person name="Genoscope - CEA"/>
        </authorList>
    </citation>
    <scope>NUCLEOTIDE SEQUENCE [LARGE SCALE GENOMIC DNA]</scope>
    <source>
        <strain evidence="1 2">9806</strain>
    </source>
</reference>
<sequence length="47" mass="5499">MEPEELEGLRRANREVLDEAWIRGEPDCQTILEGATNQPRHLRNINQ</sequence>
<dbReference type="EMBL" id="CAIL01000277">
    <property type="protein sequence ID" value="CCI15919.1"/>
    <property type="molecule type" value="Genomic_DNA"/>
</dbReference>
<proteinExistence type="predicted"/>
<dbReference type="Proteomes" id="UP000003273">
    <property type="component" value="Unassembled WGS sequence"/>
</dbReference>
<gene>
    <name evidence="1" type="ORF">MICAE_690017</name>
</gene>
<dbReference type="AlphaFoldDB" id="I4H1J5"/>
<evidence type="ECO:0000313" key="2">
    <source>
        <dbReference type="Proteomes" id="UP000003273"/>
    </source>
</evidence>
<comment type="caution">
    <text evidence="1">The sequence shown here is derived from an EMBL/GenBank/DDBJ whole genome shotgun (WGS) entry which is preliminary data.</text>
</comment>
<dbReference type="HOGENOM" id="CLU_3170226_0_0_3"/>